<evidence type="ECO:0000313" key="3">
    <source>
        <dbReference type="Proteomes" id="UP000320722"/>
    </source>
</evidence>
<dbReference type="Proteomes" id="UP000320722">
    <property type="component" value="Chromosome"/>
</dbReference>
<dbReference type="GO" id="GO:0006304">
    <property type="term" value="P:DNA modification"/>
    <property type="evidence" value="ECO:0007669"/>
    <property type="project" value="InterPro"/>
</dbReference>
<protein>
    <recommendedName>
        <fullName evidence="1">EcoEI R protein C-terminal domain-containing protein</fullName>
    </recommendedName>
</protein>
<dbReference type="GO" id="GO:0003677">
    <property type="term" value="F:DNA binding"/>
    <property type="evidence" value="ECO:0007669"/>
    <property type="project" value="InterPro"/>
</dbReference>
<dbReference type="AlphaFoldDB" id="A0A517W8N2"/>
<name>A0A517W8N2_9PLAN</name>
<gene>
    <name evidence="2" type="ORF">V6x_12910</name>
</gene>
<dbReference type="InterPro" id="IPR013670">
    <property type="entry name" value="EcoEI_R_C_dom"/>
</dbReference>
<feature type="domain" description="EcoEI R protein C-terminal" evidence="1">
    <location>
        <begin position="11"/>
        <end position="76"/>
    </location>
</feature>
<evidence type="ECO:0000313" key="2">
    <source>
        <dbReference type="EMBL" id="QDU01610.1"/>
    </source>
</evidence>
<dbReference type="EMBL" id="CP036347">
    <property type="protein sequence ID" value="QDU01610.1"/>
    <property type="molecule type" value="Genomic_DNA"/>
</dbReference>
<accession>A0A517W8N2</accession>
<sequence>MKAAESVIFESLLPEQREFVEFVLSRYIESGEEVLDREVLPELLKLKYEAIQDAIAALGGADNITRTFVGFQKYLYSVLSA</sequence>
<organism evidence="2 3">
    <name type="scientific">Gimesia chilikensis</name>
    <dbReference type="NCBI Taxonomy" id="2605989"/>
    <lineage>
        <taxon>Bacteria</taxon>
        <taxon>Pseudomonadati</taxon>
        <taxon>Planctomycetota</taxon>
        <taxon>Planctomycetia</taxon>
        <taxon>Planctomycetales</taxon>
        <taxon>Planctomycetaceae</taxon>
        <taxon>Gimesia</taxon>
    </lineage>
</organism>
<dbReference type="GO" id="GO:0003824">
    <property type="term" value="F:catalytic activity"/>
    <property type="evidence" value="ECO:0007669"/>
    <property type="project" value="InterPro"/>
</dbReference>
<proteinExistence type="predicted"/>
<reference evidence="2 3" key="1">
    <citation type="submission" date="2019-02" db="EMBL/GenBank/DDBJ databases">
        <title>Deep-cultivation of Planctomycetes and their phenomic and genomic characterization uncovers novel biology.</title>
        <authorList>
            <person name="Wiegand S."/>
            <person name="Jogler M."/>
            <person name="Boedeker C."/>
            <person name="Pinto D."/>
            <person name="Vollmers J."/>
            <person name="Rivas-Marin E."/>
            <person name="Kohn T."/>
            <person name="Peeters S.H."/>
            <person name="Heuer A."/>
            <person name="Rast P."/>
            <person name="Oberbeckmann S."/>
            <person name="Bunk B."/>
            <person name="Jeske O."/>
            <person name="Meyerdierks A."/>
            <person name="Storesund J.E."/>
            <person name="Kallscheuer N."/>
            <person name="Luecker S."/>
            <person name="Lage O.M."/>
            <person name="Pohl T."/>
            <person name="Merkel B.J."/>
            <person name="Hornburger P."/>
            <person name="Mueller R.-W."/>
            <person name="Bruemmer F."/>
            <person name="Labrenz M."/>
            <person name="Spormann A.M."/>
            <person name="Op den Camp H."/>
            <person name="Overmann J."/>
            <person name="Amann R."/>
            <person name="Jetten M.S.M."/>
            <person name="Mascher T."/>
            <person name="Medema M.H."/>
            <person name="Devos D.P."/>
            <person name="Kaster A.-K."/>
            <person name="Ovreas L."/>
            <person name="Rohde M."/>
            <person name="Galperin M.Y."/>
            <person name="Jogler C."/>
        </authorList>
    </citation>
    <scope>NUCLEOTIDE SEQUENCE [LARGE SCALE GENOMIC DNA]</scope>
    <source>
        <strain evidence="2 3">V6</strain>
    </source>
</reference>
<evidence type="ECO:0000259" key="1">
    <source>
        <dbReference type="Pfam" id="PF08463"/>
    </source>
</evidence>
<dbReference type="Pfam" id="PF08463">
    <property type="entry name" value="EcoEI_R_C"/>
    <property type="match status" value="1"/>
</dbReference>